<dbReference type="EMBL" id="JYFN01000050">
    <property type="protein sequence ID" value="KJE20809.1"/>
    <property type="molecule type" value="Genomic_DNA"/>
</dbReference>
<dbReference type="CDD" id="cd08492">
    <property type="entry name" value="PBP2_NikA_DppA_OppA_like_15"/>
    <property type="match status" value="1"/>
</dbReference>
<dbReference type="GO" id="GO:0043190">
    <property type="term" value="C:ATP-binding cassette (ABC) transporter complex"/>
    <property type="evidence" value="ECO:0007669"/>
    <property type="project" value="InterPro"/>
</dbReference>
<dbReference type="GO" id="GO:0015833">
    <property type="term" value="P:peptide transport"/>
    <property type="evidence" value="ECO:0007669"/>
    <property type="project" value="TreeGrafter"/>
</dbReference>
<dbReference type="PATRIC" id="fig|1502723.3.peg.4837"/>
<dbReference type="InterPro" id="IPR039424">
    <property type="entry name" value="SBP_5"/>
</dbReference>
<proteinExistence type="predicted"/>
<evidence type="ECO:0000259" key="2">
    <source>
        <dbReference type="Pfam" id="PF00496"/>
    </source>
</evidence>
<comment type="caution">
    <text evidence="3">The sequence shown here is derived from an EMBL/GenBank/DDBJ whole genome shotgun (WGS) entry which is preliminary data.</text>
</comment>
<keyword evidence="4" id="KW-1185">Reference proteome</keyword>
<evidence type="ECO:0000256" key="1">
    <source>
        <dbReference type="SAM" id="SignalP"/>
    </source>
</evidence>
<keyword evidence="1" id="KW-0732">Signal</keyword>
<sequence length="554" mass="58597" precursor="true">MSSNVFGVSKRVSLTLAAGSAALALAACGSSGGSAGSSAGSTGTPVRGGTLTFAINSDGTCLDPHQSPADVDGFFARSIVDSLVALSDDGTISPWLATSWTVSPDQKTYSFVLRDDVTFSNGEKFDGAAVKANLDHIVAPATKSQLAAGTIATYTGTTVTDPTHVEVHFSAPNSAFLPSLATAYLGIEAPSTLTKPPSELCSKIVGSGPFISSGGYVKGKGIDYVRNAKYNWAPKNAKHTGPAYLDALSIRSLPEDSSRYGALTSGQIDAIASVPPVNVAQLKSTSGFRIQTASAPGGNYNYYPNTAKGPFADVKVREAFRAGIDWATIVDKLYFGVFPPGKGPLSPSTVGYDTSIESAYRYDAAKANRLLDQAGWTGRDAQGYRTKDGKRLTIVHPFLKQFAREQRDVVADQVQAAAKQIGIEVRTTNPEYTSYIKDVAAGNYDLIDFSWQRASPDALRTLFGSAAIPKDGFGTNGSRLSDPALDKDFTDALGTTDLTKQGALYGDAQQRITSAAAVFPIYVFNYVLGSSTKVQGLRFEPQAFPLFYDAWTSK</sequence>
<gene>
    <name evidence="3" type="ORF">FF36_04857</name>
</gene>
<protein>
    <submittedName>
        <fullName evidence="3">ABC-type dipeptide transport system, periplasmic component</fullName>
    </submittedName>
</protein>
<reference evidence="3 4" key="2">
    <citation type="journal article" date="2016" name="Genome Announc.">
        <title>Permanent Draft Genome Sequences for Two Variants of Frankia sp. Strain CpI1, the First Frankia Strain Isolated from Root Nodules of Comptonia peregrina.</title>
        <authorList>
            <person name="Oshone R."/>
            <person name="Hurst S.G.IV."/>
            <person name="Abebe-Akele F."/>
            <person name="Simpson S."/>
            <person name="Morris K."/>
            <person name="Thomas W.K."/>
            <person name="Tisa L.S."/>
        </authorList>
    </citation>
    <scope>NUCLEOTIDE SEQUENCE [LARGE SCALE GENOMIC DNA]</scope>
    <source>
        <strain evidence="4">CpI1-S</strain>
    </source>
</reference>
<dbReference type="RefSeq" id="WP_044887368.1">
    <property type="nucleotide sequence ID" value="NZ_JYFN01000050.1"/>
</dbReference>
<dbReference type="GO" id="GO:0042597">
    <property type="term" value="C:periplasmic space"/>
    <property type="evidence" value="ECO:0007669"/>
    <property type="project" value="UniProtKB-ARBA"/>
</dbReference>
<dbReference type="Pfam" id="PF00496">
    <property type="entry name" value="SBP_bac_5"/>
    <property type="match status" value="1"/>
</dbReference>
<dbReference type="PANTHER" id="PTHR30290">
    <property type="entry name" value="PERIPLASMIC BINDING COMPONENT OF ABC TRANSPORTER"/>
    <property type="match status" value="1"/>
</dbReference>
<feature type="signal peptide" evidence="1">
    <location>
        <begin position="1"/>
        <end position="26"/>
    </location>
</feature>
<dbReference type="InterPro" id="IPR000914">
    <property type="entry name" value="SBP_5_dom"/>
</dbReference>
<name>A0A0D8BA51_9ACTN</name>
<dbReference type="Proteomes" id="UP000032545">
    <property type="component" value="Unassembled WGS sequence"/>
</dbReference>
<dbReference type="PIRSF" id="PIRSF002741">
    <property type="entry name" value="MppA"/>
    <property type="match status" value="1"/>
</dbReference>
<dbReference type="Gene3D" id="3.40.190.10">
    <property type="entry name" value="Periplasmic binding protein-like II"/>
    <property type="match status" value="1"/>
</dbReference>
<dbReference type="InterPro" id="IPR030678">
    <property type="entry name" value="Peptide/Ni-bd"/>
</dbReference>
<dbReference type="GO" id="GO:1904680">
    <property type="term" value="F:peptide transmembrane transporter activity"/>
    <property type="evidence" value="ECO:0007669"/>
    <property type="project" value="TreeGrafter"/>
</dbReference>
<feature type="domain" description="Solute-binding protein family 5" evidence="2">
    <location>
        <begin position="92"/>
        <end position="459"/>
    </location>
</feature>
<evidence type="ECO:0000313" key="4">
    <source>
        <dbReference type="Proteomes" id="UP000032545"/>
    </source>
</evidence>
<accession>A0A0D8BA51</accession>
<feature type="chain" id="PRO_5039321043" evidence="1">
    <location>
        <begin position="27"/>
        <end position="554"/>
    </location>
</feature>
<reference evidence="4" key="1">
    <citation type="submission" date="2015-02" db="EMBL/GenBank/DDBJ databases">
        <title>Draft Genome of Frankia sp. CpI1-S.</title>
        <authorList>
            <person name="Oshone R.T."/>
            <person name="Ngom M."/>
            <person name="Ghodhbane-Gtari F."/>
            <person name="Gtari M."/>
            <person name="Morris K."/>
            <person name="Thomas K."/>
            <person name="Sen A."/>
            <person name="Tisa L.S."/>
        </authorList>
    </citation>
    <scope>NUCLEOTIDE SEQUENCE [LARGE SCALE GENOMIC DNA]</scope>
    <source>
        <strain evidence="4">CpI1-S</strain>
    </source>
</reference>
<dbReference type="Gene3D" id="3.10.105.10">
    <property type="entry name" value="Dipeptide-binding Protein, Domain 3"/>
    <property type="match status" value="1"/>
</dbReference>
<dbReference type="AlphaFoldDB" id="A0A0D8BA51"/>
<dbReference type="SUPFAM" id="SSF53850">
    <property type="entry name" value="Periplasmic binding protein-like II"/>
    <property type="match status" value="1"/>
</dbReference>
<dbReference type="OrthoDB" id="9046151at2"/>
<evidence type="ECO:0000313" key="3">
    <source>
        <dbReference type="EMBL" id="KJE20809.1"/>
    </source>
</evidence>
<organism evidence="3 4">
    <name type="scientific">Frankia torreyi</name>
    <dbReference type="NCBI Taxonomy" id="1856"/>
    <lineage>
        <taxon>Bacteria</taxon>
        <taxon>Bacillati</taxon>
        <taxon>Actinomycetota</taxon>
        <taxon>Actinomycetes</taxon>
        <taxon>Frankiales</taxon>
        <taxon>Frankiaceae</taxon>
        <taxon>Frankia</taxon>
    </lineage>
</organism>